<dbReference type="Pfam" id="PF00672">
    <property type="entry name" value="HAMP"/>
    <property type="match status" value="1"/>
</dbReference>
<evidence type="ECO:0000256" key="5">
    <source>
        <dbReference type="ARBA" id="ARBA00022679"/>
    </source>
</evidence>
<feature type="domain" description="Histidine kinase" evidence="11">
    <location>
        <begin position="286"/>
        <end position="501"/>
    </location>
</feature>
<evidence type="ECO:0000256" key="9">
    <source>
        <dbReference type="ARBA" id="ARBA00023012"/>
    </source>
</evidence>
<protein>
    <recommendedName>
        <fullName evidence="3">histidine kinase</fullName>
        <ecNumber evidence="3">2.7.13.3</ecNumber>
    </recommendedName>
</protein>
<keyword evidence="10" id="KW-0472">Membrane</keyword>
<keyword evidence="10" id="KW-0812">Transmembrane</keyword>
<dbReference type="InterPro" id="IPR003660">
    <property type="entry name" value="HAMP_dom"/>
</dbReference>
<keyword evidence="6" id="KW-0547">Nucleotide-binding</keyword>
<dbReference type="SUPFAM" id="SSF55874">
    <property type="entry name" value="ATPase domain of HSP90 chaperone/DNA topoisomerase II/histidine kinase"/>
    <property type="match status" value="1"/>
</dbReference>
<dbReference type="InterPro" id="IPR036097">
    <property type="entry name" value="HisK_dim/P_sf"/>
</dbReference>
<dbReference type="GO" id="GO:0016301">
    <property type="term" value="F:kinase activity"/>
    <property type="evidence" value="ECO:0007669"/>
    <property type="project" value="UniProtKB-KW"/>
</dbReference>
<dbReference type="InterPro" id="IPR004358">
    <property type="entry name" value="Sig_transdc_His_kin-like_C"/>
</dbReference>
<dbReference type="RefSeq" id="WP_066863485.1">
    <property type="nucleotide sequence ID" value="NZ_CABKVV010000013.1"/>
</dbReference>
<feature type="domain" description="HAMP" evidence="12">
    <location>
        <begin position="219"/>
        <end position="271"/>
    </location>
</feature>
<dbReference type="PRINTS" id="PR00344">
    <property type="entry name" value="BCTRLSENSOR"/>
</dbReference>
<gene>
    <name evidence="13" type="ORF">NE695_00740</name>
</gene>
<name>A0ABT1RUT8_9FIRM</name>
<evidence type="ECO:0000256" key="3">
    <source>
        <dbReference type="ARBA" id="ARBA00012438"/>
    </source>
</evidence>
<feature type="transmembrane region" description="Helical" evidence="10">
    <location>
        <begin position="12"/>
        <end position="32"/>
    </location>
</feature>
<comment type="subcellular location">
    <subcellularLocation>
        <location evidence="2">Membrane</location>
    </subcellularLocation>
</comment>
<organism evidence="13 14">
    <name type="scientific">Neglectibacter timonensis</name>
    <dbReference type="NCBI Taxonomy" id="1776382"/>
    <lineage>
        <taxon>Bacteria</taxon>
        <taxon>Bacillati</taxon>
        <taxon>Bacillota</taxon>
        <taxon>Clostridia</taxon>
        <taxon>Eubacteriales</taxon>
        <taxon>Oscillospiraceae</taxon>
        <taxon>Neglectibacter</taxon>
    </lineage>
</organism>
<dbReference type="SUPFAM" id="SSF158472">
    <property type="entry name" value="HAMP domain-like"/>
    <property type="match status" value="1"/>
</dbReference>
<keyword evidence="7 13" id="KW-0418">Kinase</keyword>
<evidence type="ECO:0000259" key="11">
    <source>
        <dbReference type="PROSITE" id="PS50109"/>
    </source>
</evidence>
<keyword evidence="8" id="KW-0067">ATP-binding</keyword>
<dbReference type="Pfam" id="PF02518">
    <property type="entry name" value="HATPase_c"/>
    <property type="match status" value="1"/>
</dbReference>
<evidence type="ECO:0000313" key="13">
    <source>
        <dbReference type="EMBL" id="MCQ4838437.1"/>
    </source>
</evidence>
<evidence type="ECO:0000256" key="2">
    <source>
        <dbReference type="ARBA" id="ARBA00004370"/>
    </source>
</evidence>
<dbReference type="InterPro" id="IPR003661">
    <property type="entry name" value="HisK_dim/P_dom"/>
</dbReference>
<keyword evidence="9" id="KW-0902">Two-component regulatory system</keyword>
<dbReference type="CDD" id="cd00075">
    <property type="entry name" value="HATPase"/>
    <property type="match status" value="1"/>
</dbReference>
<dbReference type="SMART" id="SM00387">
    <property type="entry name" value="HATPase_c"/>
    <property type="match status" value="1"/>
</dbReference>
<evidence type="ECO:0000256" key="1">
    <source>
        <dbReference type="ARBA" id="ARBA00000085"/>
    </source>
</evidence>
<dbReference type="Gene3D" id="6.10.340.10">
    <property type="match status" value="1"/>
</dbReference>
<dbReference type="Gene3D" id="3.30.565.10">
    <property type="entry name" value="Histidine kinase-like ATPase, C-terminal domain"/>
    <property type="match status" value="1"/>
</dbReference>
<comment type="catalytic activity">
    <reaction evidence="1">
        <text>ATP + protein L-histidine = ADP + protein N-phospho-L-histidine.</text>
        <dbReference type="EC" id="2.7.13.3"/>
    </reaction>
</comment>
<evidence type="ECO:0000256" key="8">
    <source>
        <dbReference type="ARBA" id="ARBA00022840"/>
    </source>
</evidence>
<dbReference type="Pfam" id="PF00512">
    <property type="entry name" value="HisKA"/>
    <property type="match status" value="1"/>
</dbReference>
<evidence type="ECO:0000256" key="7">
    <source>
        <dbReference type="ARBA" id="ARBA00022777"/>
    </source>
</evidence>
<dbReference type="InterPro" id="IPR036890">
    <property type="entry name" value="HATPase_C_sf"/>
</dbReference>
<keyword evidence="14" id="KW-1185">Reference proteome</keyword>
<dbReference type="CDD" id="cd06225">
    <property type="entry name" value="HAMP"/>
    <property type="match status" value="1"/>
</dbReference>
<sequence length="503" mass="55125">MKHSKIACRLILYFSAALLLFALIVGGAFTFLSARHTMELRRQDLQGRAETIAKTVYGFLSGTAKPMNGEHSGKGQGKASGGNPLHGTGFGAYMRFLDDIAMADVWVVDSNSKTITPGSEHSDVIEYEELPEDGEAVIDEALNGSISFSESFSDVLGERTLSVGVPIRQDDTAEPVGAVLLHTPVQGISDAVSDGLWLLLLSVLAALLLAVPAAVLLSLKFTKPLNRMKDTAVRLADGDFSAVNALRQNDEIGELAATMDLLAVRLKDASQESSRLEQMRRDFISNVSHELRTPVTVLRGSLEAITDGIITEPAQIQEYQQQMLRESLHLQRLVDDLLELTRLQNADFRIEKAPLELRQLAEDVRRSARRLAEPKGVVLHLESGPQEFSFTGDYGRLRQMLLVVVDNAIKFSPPDETVSMRLFQQDGEPALSITDHGPGISPEDLPRIFERFRTSGTVENRTGTGLGLPIARQIAVRHGITIQVESRPGNTVFTFLFRSADGE</sequence>
<dbReference type="SUPFAM" id="SSF47384">
    <property type="entry name" value="Homodimeric domain of signal transducing histidine kinase"/>
    <property type="match status" value="1"/>
</dbReference>
<dbReference type="Proteomes" id="UP001524473">
    <property type="component" value="Unassembled WGS sequence"/>
</dbReference>
<feature type="transmembrane region" description="Helical" evidence="10">
    <location>
        <begin position="196"/>
        <end position="219"/>
    </location>
</feature>
<dbReference type="GeneID" id="90532276"/>
<evidence type="ECO:0000256" key="4">
    <source>
        <dbReference type="ARBA" id="ARBA00022553"/>
    </source>
</evidence>
<proteinExistence type="predicted"/>
<dbReference type="SMART" id="SM00388">
    <property type="entry name" value="HisKA"/>
    <property type="match status" value="1"/>
</dbReference>
<evidence type="ECO:0000256" key="6">
    <source>
        <dbReference type="ARBA" id="ARBA00022741"/>
    </source>
</evidence>
<evidence type="ECO:0000313" key="14">
    <source>
        <dbReference type="Proteomes" id="UP001524473"/>
    </source>
</evidence>
<comment type="caution">
    <text evidence="13">The sequence shown here is derived from an EMBL/GenBank/DDBJ whole genome shotgun (WGS) entry which is preliminary data.</text>
</comment>
<keyword evidence="5" id="KW-0808">Transferase</keyword>
<reference evidence="13 14" key="1">
    <citation type="submission" date="2022-06" db="EMBL/GenBank/DDBJ databases">
        <title>Isolation of gut microbiota from human fecal samples.</title>
        <authorList>
            <person name="Pamer E.G."/>
            <person name="Barat B."/>
            <person name="Waligurski E."/>
            <person name="Medina S."/>
            <person name="Paddock L."/>
            <person name="Mostad J."/>
        </authorList>
    </citation>
    <scope>NUCLEOTIDE SEQUENCE [LARGE SCALE GENOMIC DNA]</scope>
    <source>
        <strain evidence="13 14">DFI.9.73</strain>
    </source>
</reference>
<dbReference type="EC" id="2.7.13.3" evidence="3"/>
<evidence type="ECO:0000256" key="10">
    <source>
        <dbReference type="SAM" id="Phobius"/>
    </source>
</evidence>
<dbReference type="PANTHER" id="PTHR42878:SF7">
    <property type="entry name" value="SENSOR HISTIDINE KINASE GLRK"/>
    <property type="match status" value="1"/>
</dbReference>
<keyword evidence="10" id="KW-1133">Transmembrane helix</keyword>
<dbReference type="InterPro" id="IPR050351">
    <property type="entry name" value="BphY/WalK/GraS-like"/>
</dbReference>
<evidence type="ECO:0000259" key="12">
    <source>
        <dbReference type="PROSITE" id="PS50885"/>
    </source>
</evidence>
<dbReference type="InterPro" id="IPR005467">
    <property type="entry name" value="His_kinase_dom"/>
</dbReference>
<accession>A0ABT1RUT8</accession>
<dbReference type="PROSITE" id="PS50109">
    <property type="entry name" value="HIS_KIN"/>
    <property type="match status" value="1"/>
</dbReference>
<dbReference type="PROSITE" id="PS50885">
    <property type="entry name" value="HAMP"/>
    <property type="match status" value="1"/>
</dbReference>
<dbReference type="EMBL" id="JANFZH010000001">
    <property type="protein sequence ID" value="MCQ4838437.1"/>
    <property type="molecule type" value="Genomic_DNA"/>
</dbReference>
<dbReference type="CDD" id="cd00082">
    <property type="entry name" value="HisKA"/>
    <property type="match status" value="1"/>
</dbReference>
<keyword evidence="4" id="KW-0597">Phosphoprotein</keyword>
<dbReference type="InterPro" id="IPR003594">
    <property type="entry name" value="HATPase_dom"/>
</dbReference>
<dbReference type="SMART" id="SM00304">
    <property type="entry name" value="HAMP"/>
    <property type="match status" value="1"/>
</dbReference>
<dbReference type="PANTHER" id="PTHR42878">
    <property type="entry name" value="TWO-COMPONENT HISTIDINE KINASE"/>
    <property type="match status" value="1"/>
</dbReference>
<dbReference type="Gene3D" id="1.10.287.130">
    <property type="match status" value="1"/>
</dbReference>